<dbReference type="Proteomes" id="UP000091956">
    <property type="component" value="Unassembled WGS sequence"/>
</dbReference>
<keyword evidence="2" id="KW-0560">Oxidoreductase</keyword>
<evidence type="ECO:0000256" key="2">
    <source>
        <dbReference type="ARBA" id="ARBA00023002"/>
    </source>
</evidence>
<name>A0A1B8GW45_9PEZI</name>
<accession>A0A1B8GW45</accession>
<dbReference type="AlphaFoldDB" id="A0A1B8GW45"/>
<dbReference type="GO" id="GO:0016491">
    <property type="term" value="F:oxidoreductase activity"/>
    <property type="evidence" value="ECO:0007669"/>
    <property type="project" value="UniProtKB-KW"/>
</dbReference>
<dbReference type="PANTHER" id="PTHR24320">
    <property type="entry name" value="RETINOL DEHYDROGENASE"/>
    <property type="match status" value="1"/>
</dbReference>
<gene>
    <name evidence="3" type="ORF">VE01_01756</name>
</gene>
<comment type="similarity">
    <text evidence="1">Belongs to the short-chain dehydrogenases/reductases (SDR) family.</text>
</comment>
<protein>
    <submittedName>
        <fullName evidence="3">Uncharacterized protein</fullName>
    </submittedName>
</protein>
<dbReference type="OrthoDB" id="542013at2759"/>
<dbReference type="EMBL" id="KV460210">
    <property type="protein sequence ID" value="OBU00047.1"/>
    <property type="molecule type" value="Genomic_DNA"/>
</dbReference>
<organism evidence="3 4">
    <name type="scientific">Pseudogymnoascus verrucosus</name>
    <dbReference type="NCBI Taxonomy" id="342668"/>
    <lineage>
        <taxon>Eukaryota</taxon>
        <taxon>Fungi</taxon>
        <taxon>Dikarya</taxon>
        <taxon>Ascomycota</taxon>
        <taxon>Pezizomycotina</taxon>
        <taxon>Leotiomycetes</taxon>
        <taxon>Thelebolales</taxon>
        <taxon>Thelebolaceae</taxon>
        <taxon>Pseudogymnoascus</taxon>
    </lineage>
</organism>
<keyword evidence="4" id="KW-1185">Reference proteome</keyword>
<proteinExistence type="inferred from homology"/>
<dbReference type="SUPFAM" id="SSF51735">
    <property type="entry name" value="NAD(P)-binding Rossmann-fold domains"/>
    <property type="match status" value="1"/>
</dbReference>
<dbReference type="Gene3D" id="3.40.50.720">
    <property type="entry name" value="NAD(P)-binding Rossmann-like Domain"/>
    <property type="match status" value="1"/>
</dbReference>
<reference evidence="3 4" key="1">
    <citation type="submission" date="2016-03" db="EMBL/GenBank/DDBJ databases">
        <title>Comparative genomics of Pseudogymnoascus destructans, the fungus causing white-nose syndrome of bats.</title>
        <authorList>
            <person name="Palmer J.M."/>
            <person name="Drees K.P."/>
            <person name="Foster J.T."/>
            <person name="Lindner D.L."/>
        </authorList>
    </citation>
    <scope>NUCLEOTIDE SEQUENCE [LARGE SCALE GENOMIC DNA]</scope>
    <source>
        <strain evidence="3 4">UAMH 10579</strain>
    </source>
</reference>
<sequence>MSFTHTALITGGTANLGFQCALGIAQQHPEYLVVICSRSDPDSAAASINETTHQKNVIFLPIDLSSLANVRAFAESWKAKQFPTIIALVLNAGLQFPGEVQMSGDGIESTFAINHVGHALLFHLLFPHLADKARIAITSSGTHDPAQKTGLPDAEYVTAEQLAHPTPDSAKSAGRQRYASSKLANVMWTYALHRRLSAMPKRNLTVVAFDPGLMPGTGLARDGNSLEKFLWFRLLPRILPLLRFIISPNIHTPQESGANLTRLAVGADVEGKSGVYFEGKEIIKSSKDSYDESKQEDLWEWTIKATATSEGDRREFELMN</sequence>
<dbReference type="Pfam" id="PF00106">
    <property type="entry name" value="adh_short"/>
    <property type="match status" value="1"/>
</dbReference>
<evidence type="ECO:0000256" key="1">
    <source>
        <dbReference type="ARBA" id="ARBA00006484"/>
    </source>
</evidence>
<dbReference type="PANTHER" id="PTHR24320:SF152">
    <property type="entry name" value="SHORT-CHAIN DEHYDROGENASE_REDUCTASE FAMILY PROTEIN"/>
    <property type="match status" value="1"/>
</dbReference>
<evidence type="ECO:0000313" key="3">
    <source>
        <dbReference type="EMBL" id="OBU00047.1"/>
    </source>
</evidence>
<dbReference type="GeneID" id="28835142"/>
<dbReference type="RefSeq" id="XP_018133779.1">
    <property type="nucleotide sequence ID" value="XM_018271274.2"/>
</dbReference>
<evidence type="ECO:0000313" key="4">
    <source>
        <dbReference type="Proteomes" id="UP000091956"/>
    </source>
</evidence>
<dbReference type="STRING" id="342668.A0A1B8GW45"/>
<reference evidence="4" key="2">
    <citation type="journal article" date="2018" name="Nat. Commun.">
        <title>Extreme sensitivity to ultraviolet light in the fungal pathogen causing white-nose syndrome of bats.</title>
        <authorList>
            <person name="Palmer J.M."/>
            <person name="Drees K.P."/>
            <person name="Foster J.T."/>
            <person name="Lindner D.L."/>
        </authorList>
    </citation>
    <scope>NUCLEOTIDE SEQUENCE [LARGE SCALE GENOMIC DNA]</scope>
    <source>
        <strain evidence="4">UAMH 10579</strain>
    </source>
</reference>
<dbReference type="InterPro" id="IPR002347">
    <property type="entry name" value="SDR_fam"/>
</dbReference>
<dbReference type="InterPro" id="IPR036291">
    <property type="entry name" value="NAD(P)-bd_dom_sf"/>
</dbReference>